<protein>
    <submittedName>
        <fullName evidence="1">Uncharacterized protein</fullName>
    </submittedName>
</protein>
<sequence length="85" mass="10150">MIWRKFKPSHHTEQCIVDFITLGQAALDERKVTASEWQKFYKEHRDCAKKIVCWDNCKDVDPRTGVKRIRKTYYPEIPDPPVLDE</sequence>
<reference evidence="1 2" key="1">
    <citation type="journal article" date="2016" name="Nat. Commun.">
        <title>Extremotolerant tardigrade genome and improved radiotolerance of human cultured cells by tardigrade-unique protein.</title>
        <authorList>
            <person name="Hashimoto T."/>
            <person name="Horikawa D.D."/>
            <person name="Saito Y."/>
            <person name="Kuwahara H."/>
            <person name="Kozuka-Hata H."/>
            <person name="Shin-I T."/>
            <person name="Minakuchi Y."/>
            <person name="Ohishi K."/>
            <person name="Motoyama A."/>
            <person name="Aizu T."/>
            <person name="Enomoto A."/>
            <person name="Kondo K."/>
            <person name="Tanaka S."/>
            <person name="Hara Y."/>
            <person name="Koshikawa S."/>
            <person name="Sagara H."/>
            <person name="Miura T."/>
            <person name="Yokobori S."/>
            <person name="Miyagawa K."/>
            <person name="Suzuki Y."/>
            <person name="Kubo T."/>
            <person name="Oyama M."/>
            <person name="Kohara Y."/>
            <person name="Fujiyama A."/>
            <person name="Arakawa K."/>
            <person name="Katayama T."/>
            <person name="Toyoda A."/>
            <person name="Kunieda T."/>
        </authorList>
    </citation>
    <scope>NUCLEOTIDE SEQUENCE [LARGE SCALE GENOMIC DNA]</scope>
    <source>
        <strain evidence="1 2">YOKOZUNA-1</strain>
    </source>
</reference>
<dbReference type="AlphaFoldDB" id="A0A1D1UMY9"/>
<comment type="caution">
    <text evidence="1">The sequence shown here is derived from an EMBL/GenBank/DDBJ whole genome shotgun (WGS) entry which is preliminary data.</text>
</comment>
<accession>A0A1D1UMY9</accession>
<name>A0A1D1UMY9_RAMVA</name>
<proteinExistence type="predicted"/>
<dbReference type="EMBL" id="BDGG01000001">
    <property type="protein sequence ID" value="GAU89012.1"/>
    <property type="molecule type" value="Genomic_DNA"/>
</dbReference>
<evidence type="ECO:0000313" key="2">
    <source>
        <dbReference type="Proteomes" id="UP000186922"/>
    </source>
</evidence>
<gene>
    <name evidence="1" type="primary">RvY_01611-1</name>
    <name evidence="1" type="synonym">RvY_01611.1</name>
    <name evidence="1" type="ORF">RvY_01611</name>
</gene>
<organism evidence="1 2">
    <name type="scientific">Ramazzottius varieornatus</name>
    <name type="common">Water bear</name>
    <name type="synonym">Tardigrade</name>
    <dbReference type="NCBI Taxonomy" id="947166"/>
    <lineage>
        <taxon>Eukaryota</taxon>
        <taxon>Metazoa</taxon>
        <taxon>Ecdysozoa</taxon>
        <taxon>Tardigrada</taxon>
        <taxon>Eutardigrada</taxon>
        <taxon>Parachela</taxon>
        <taxon>Hypsibioidea</taxon>
        <taxon>Ramazzottiidae</taxon>
        <taxon>Ramazzottius</taxon>
    </lineage>
</organism>
<keyword evidence="2" id="KW-1185">Reference proteome</keyword>
<dbReference type="Proteomes" id="UP000186922">
    <property type="component" value="Unassembled WGS sequence"/>
</dbReference>
<evidence type="ECO:0000313" key="1">
    <source>
        <dbReference type="EMBL" id="GAU89012.1"/>
    </source>
</evidence>